<evidence type="ECO:0000313" key="2">
    <source>
        <dbReference type="EMBL" id="OAY80084.1"/>
    </source>
</evidence>
<accession>A0A199VSQ2</accession>
<feature type="region of interest" description="Disordered" evidence="1">
    <location>
        <begin position="239"/>
        <end position="258"/>
    </location>
</feature>
<evidence type="ECO:0000313" key="3">
    <source>
        <dbReference type="Proteomes" id="UP000092600"/>
    </source>
</evidence>
<protein>
    <submittedName>
        <fullName evidence="2">Uncharacterized protein</fullName>
    </submittedName>
</protein>
<dbReference type="Proteomes" id="UP000092600">
    <property type="component" value="Unassembled WGS sequence"/>
</dbReference>
<proteinExistence type="predicted"/>
<dbReference type="InterPro" id="IPR021916">
    <property type="entry name" value="DUF3527"/>
</dbReference>
<dbReference type="STRING" id="4615.A0A199VSQ2"/>
<gene>
    <name evidence="2" type="ORF">ACMD2_05987</name>
</gene>
<feature type="region of interest" description="Disordered" evidence="1">
    <location>
        <begin position="1"/>
        <end position="31"/>
    </location>
</feature>
<feature type="compositionally biased region" description="Basic and acidic residues" evidence="1">
    <location>
        <begin position="1"/>
        <end position="15"/>
    </location>
</feature>
<name>A0A199VSQ2_ANACO</name>
<evidence type="ECO:0000256" key="1">
    <source>
        <dbReference type="SAM" id="MobiDB-lite"/>
    </source>
</evidence>
<comment type="caution">
    <text evidence="2">The sequence shown here is derived from an EMBL/GenBank/DDBJ whole genome shotgun (WGS) entry which is preliminary data.</text>
</comment>
<dbReference type="PANTHER" id="PTHR31390">
    <property type="entry name" value="EXPRESSED PROTEIN"/>
    <property type="match status" value="1"/>
</dbReference>
<dbReference type="PANTHER" id="PTHR31390:SF12">
    <property type="entry name" value="PUTATIVE (DUF3527)-RELATED"/>
    <property type="match status" value="1"/>
</dbReference>
<sequence length="825" mass="91437">MLPEMQVDKAAHEDGSVMADNGQAKRNSLRHQLRKEKVLTPTKSMNMKYEDKFAVVKSRKITEEEVSVKYAAKRISVPSMPLRSSKPWPGRKATDIDELVKHGVNVPSYLRRKETEDGIQERALSFGVMDWGLLERWTYHKKHVTNGSNRVTPCSGSECNAPPKGKQSMIKTALQHSSATSGQTYFLHKYSENATFSRDPRPSSSNVFAVNDKHLDSDYELGADGFRFHNVPLSLDSCTSSSDKMTGAKDDRTERATRDGEWREMDSFPHWNNVKDHLQQRLVSSVACNDGTELEKIQDSFSEKLLGNIQRSYQCSHVPKSCPLPCTVLAEEPDAVSTLLSEGTSRNTEEQDNDGKRNLVVASALDKLGQCDVKSTAAVEKKSPNHLAVGGQNQMSRSSSFKDHSSLQQFESVTRADKCAGDRAASNSRGRRSPLRRMLDPLLKPKDHIYFSPPADSAKNQHFLKSSNSNHPLNVTSNAPNNSELHLQRKKEAASTRQALLQLAWKNGMPLFMFSSGGCDILAATVRKKSLSDKDGVECVYTIFTVEECKRRSAAWVRSGNKSKKQQLISTIVGEIQVSCTQSMCYDLKTCHAMKQFVLVGLQLTPTSDGPADSRFNTELAAIVSTVSQLPETSNADSMPKSSATNLCSWCRLRSLQTEQSSSVLVVLPSGIHGLPISGEPSPLIERWKSGGACDCGGWDEGCMLTVLTDSSQECRSSGSAAICRNADGTKQFELFTQDRYRKEGHAFNMVSFKEGLYTVEFKASISLHQAFAISISMLHGRNHTKQIEVQCVQERGDKRRRDICEYKQHANLITLPNSEASGVS</sequence>
<feature type="region of interest" description="Disordered" evidence="1">
    <location>
        <begin position="382"/>
        <end position="437"/>
    </location>
</feature>
<dbReference type="Pfam" id="PF12043">
    <property type="entry name" value="DUF3527"/>
    <property type="match status" value="1"/>
</dbReference>
<feature type="compositionally biased region" description="Basic and acidic residues" evidence="1">
    <location>
        <begin position="246"/>
        <end position="258"/>
    </location>
</feature>
<dbReference type="EMBL" id="LSRQ01000954">
    <property type="protein sequence ID" value="OAY80084.1"/>
    <property type="molecule type" value="Genomic_DNA"/>
</dbReference>
<dbReference type="AlphaFoldDB" id="A0A199VSQ2"/>
<organism evidence="2 3">
    <name type="scientific">Ananas comosus</name>
    <name type="common">Pineapple</name>
    <name type="synonym">Ananas ananas</name>
    <dbReference type="NCBI Taxonomy" id="4615"/>
    <lineage>
        <taxon>Eukaryota</taxon>
        <taxon>Viridiplantae</taxon>
        <taxon>Streptophyta</taxon>
        <taxon>Embryophyta</taxon>
        <taxon>Tracheophyta</taxon>
        <taxon>Spermatophyta</taxon>
        <taxon>Magnoliopsida</taxon>
        <taxon>Liliopsida</taxon>
        <taxon>Poales</taxon>
        <taxon>Bromeliaceae</taxon>
        <taxon>Bromelioideae</taxon>
        <taxon>Ananas</taxon>
    </lineage>
</organism>
<reference evidence="2 3" key="1">
    <citation type="journal article" date="2016" name="DNA Res.">
        <title>The draft genome of MD-2 pineapple using hybrid error correction of long reads.</title>
        <authorList>
            <person name="Redwan R.M."/>
            <person name="Saidin A."/>
            <person name="Kumar S.V."/>
        </authorList>
    </citation>
    <scope>NUCLEOTIDE SEQUENCE [LARGE SCALE GENOMIC DNA]</scope>
    <source>
        <strain evidence="3">cv. MD2</strain>
        <tissue evidence="2">Leaf</tissue>
    </source>
</reference>